<dbReference type="InterPro" id="IPR050613">
    <property type="entry name" value="Sec_Metabolite_Reg"/>
</dbReference>
<evidence type="ECO:0000313" key="6">
    <source>
        <dbReference type="EMBL" id="KAL2286508.1"/>
    </source>
</evidence>
<dbReference type="CDD" id="cd12148">
    <property type="entry name" value="fungal_TF_MHR"/>
    <property type="match status" value="1"/>
</dbReference>
<dbReference type="InterPro" id="IPR036864">
    <property type="entry name" value="Zn2-C6_fun-type_DNA-bd_sf"/>
</dbReference>
<proteinExistence type="predicted"/>
<protein>
    <recommendedName>
        <fullName evidence="5">Zn(2)-C6 fungal-type domain-containing protein</fullName>
    </recommendedName>
</protein>
<evidence type="ECO:0000256" key="2">
    <source>
        <dbReference type="ARBA" id="ARBA00022723"/>
    </source>
</evidence>
<keyword evidence="2" id="KW-0479">Metal-binding</keyword>
<dbReference type="SUPFAM" id="SSF57701">
    <property type="entry name" value="Zn2/Cys6 DNA-binding domain"/>
    <property type="match status" value="1"/>
</dbReference>
<gene>
    <name evidence="6" type="ORF">FJTKL_06869</name>
</gene>
<accession>A0ABR4EVM5</accession>
<dbReference type="Gene3D" id="4.10.240.10">
    <property type="entry name" value="Zn(2)-C6 fungal-type DNA-binding domain"/>
    <property type="match status" value="1"/>
</dbReference>
<dbReference type="Pfam" id="PF04082">
    <property type="entry name" value="Fungal_trans"/>
    <property type="match status" value="1"/>
</dbReference>
<evidence type="ECO:0000256" key="1">
    <source>
        <dbReference type="ARBA" id="ARBA00004123"/>
    </source>
</evidence>
<dbReference type="PROSITE" id="PS50048">
    <property type="entry name" value="ZN2_CY6_FUNGAL_2"/>
    <property type="match status" value="1"/>
</dbReference>
<dbReference type="PROSITE" id="PS00463">
    <property type="entry name" value="ZN2_CY6_FUNGAL_1"/>
    <property type="match status" value="1"/>
</dbReference>
<dbReference type="SMART" id="SM00066">
    <property type="entry name" value="GAL4"/>
    <property type="match status" value="1"/>
</dbReference>
<feature type="domain" description="Zn(2)-C6 fungal-type" evidence="5">
    <location>
        <begin position="33"/>
        <end position="64"/>
    </location>
</feature>
<evidence type="ECO:0000256" key="3">
    <source>
        <dbReference type="ARBA" id="ARBA00023242"/>
    </source>
</evidence>
<feature type="compositionally biased region" description="Basic residues" evidence="4">
    <location>
        <begin position="21"/>
        <end position="30"/>
    </location>
</feature>
<dbReference type="PANTHER" id="PTHR31001">
    <property type="entry name" value="UNCHARACTERIZED TRANSCRIPTIONAL REGULATORY PROTEIN"/>
    <property type="match status" value="1"/>
</dbReference>
<feature type="compositionally biased region" description="Polar residues" evidence="4">
    <location>
        <begin position="92"/>
        <end position="105"/>
    </location>
</feature>
<dbReference type="Proteomes" id="UP001600888">
    <property type="component" value="Unassembled WGS sequence"/>
</dbReference>
<evidence type="ECO:0000259" key="5">
    <source>
        <dbReference type="PROSITE" id="PS50048"/>
    </source>
</evidence>
<dbReference type="EMBL" id="JBAWTH010000024">
    <property type="protein sequence ID" value="KAL2286508.1"/>
    <property type="molecule type" value="Genomic_DNA"/>
</dbReference>
<dbReference type="SMART" id="SM00906">
    <property type="entry name" value="Fungal_trans"/>
    <property type="match status" value="1"/>
</dbReference>
<sequence>MEETSPETGLNDNVLDQKSPVSRKRKRGRHAVACESCHRRKQRCNGSRPCFNCERRGVGASCSYSHLDNDSEKPTSRSRPPTVIFPAVNFATPVSPTSTPRNPAQQPERPEKSSSAGGAISSRSSSGGRRQAGENSQDPQSEYPVGTLFKSRDAPSFFGSSYFGPHAAAKIIQAPAPELSSGLFSKAQASSTHSFRDEGGPFSQIWELLGLLPRKKSTVDRLTDCFLNELNWAIDAVQPTSFKAKYENFWSRKFGFDDFATIDLRWLALLFIVMAYGVLLDCPNPRNREVQREVHETSQRFYWAARRAIVIAPTFYGESTDLVRAGVLVTRYLIYTRRVPESWLTTSFAMRMAQAQGMHIDGERWRLPRKETETRRRLWSNLYMLDKTIALALGRPFAIVDQQCLVKQASNVWLDELDDEEAATTPEAPLSEPTASIFSRLAHELAVVVGKIQERCFGLFTVSYETVLTLDKEIETWRSRLPAYFELVDPDTSKDERLPFLPWQRLHLHSMYHFARVTLHRPFLLRQSITNRYKHSHDVCIASACADLDVGLKLFGQPLNDRLKWSLGPHNLFNSALVLGIIAVRDPHSRRSQAILEDLTAYCDMQRNDVWLNEFALAEVKIVELCIKKARQSHPTPPTQMVPLALADSAERPVHFVGRTNVMPTQPQLPVESPDFDPLLAGLGLPFSTSSAQMTWDDPGFFLPENGDLSQWEHVINTIMHDQMSA</sequence>
<evidence type="ECO:0000256" key="4">
    <source>
        <dbReference type="SAM" id="MobiDB-lite"/>
    </source>
</evidence>
<comment type="subcellular location">
    <subcellularLocation>
        <location evidence="1">Nucleus</location>
    </subcellularLocation>
</comment>
<name>A0ABR4EVM5_9PEZI</name>
<feature type="region of interest" description="Disordered" evidence="4">
    <location>
        <begin position="91"/>
        <end position="146"/>
    </location>
</feature>
<dbReference type="Pfam" id="PF00172">
    <property type="entry name" value="Zn_clus"/>
    <property type="match status" value="1"/>
</dbReference>
<reference evidence="6 7" key="1">
    <citation type="submission" date="2024-03" db="EMBL/GenBank/DDBJ databases">
        <title>A high-quality draft genome sequence of Diaporthe vaccinii, a causative agent of upright dieback and viscid rot disease in cranberry plants.</title>
        <authorList>
            <person name="Sarrasin M."/>
            <person name="Lang B.F."/>
            <person name="Burger G."/>
        </authorList>
    </citation>
    <scope>NUCLEOTIDE SEQUENCE [LARGE SCALE GENOMIC DNA]</scope>
    <source>
        <strain evidence="6 7">IS7</strain>
    </source>
</reference>
<feature type="region of interest" description="Disordered" evidence="4">
    <location>
        <begin position="1"/>
        <end position="49"/>
    </location>
</feature>
<organism evidence="6 7">
    <name type="scientific">Diaporthe vaccinii</name>
    <dbReference type="NCBI Taxonomy" id="105482"/>
    <lineage>
        <taxon>Eukaryota</taxon>
        <taxon>Fungi</taxon>
        <taxon>Dikarya</taxon>
        <taxon>Ascomycota</taxon>
        <taxon>Pezizomycotina</taxon>
        <taxon>Sordariomycetes</taxon>
        <taxon>Sordariomycetidae</taxon>
        <taxon>Diaporthales</taxon>
        <taxon>Diaporthaceae</taxon>
        <taxon>Diaporthe</taxon>
        <taxon>Diaporthe eres species complex</taxon>
    </lineage>
</organism>
<dbReference type="InterPro" id="IPR007219">
    <property type="entry name" value="XnlR_reg_dom"/>
</dbReference>
<evidence type="ECO:0000313" key="7">
    <source>
        <dbReference type="Proteomes" id="UP001600888"/>
    </source>
</evidence>
<dbReference type="PANTHER" id="PTHR31001:SF87">
    <property type="entry name" value="COL-21"/>
    <property type="match status" value="1"/>
</dbReference>
<keyword evidence="3" id="KW-0539">Nucleus</keyword>
<keyword evidence="7" id="KW-1185">Reference proteome</keyword>
<dbReference type="InterPro" id="IPR001138">
    <property type="entry name" value="Zn2Cys6_DnaBD"/>
</dbReference>
<dbReference type="CDD" id="cd00067">
    <property type="entry name" value="GAL4"/>
    <property type="match status" value="1"/>
</dbReference>
<feature type="compositionally biased region" description="Polar residues" evidence="4">
    <location>
        <begin position="1"/>
        <end position="20"/>
    </location>
</feature>
<feature type="compositionally biased region" description="Low complexity" evidence="4">
    <location>
        <begin position="113"/>
        <end position="129"/>
    </location>
</feature>
<comment type="caution">
    <text evidence="6">The sequence shown here is derived from an EMBL/GenBank/DDBJ whole genome shotgun (WGS) entry which is preliminary data.</text>
</comment>